<dbReference type="Proteomes" id="UP000694044">
    <property type="component" value="Unassembled WGS sequence"/>
</dbReference>
<evidence type="ECO:0000313" key="1">
    <source>
        <dbReference type="EMBL" id="KAG7388057.1"/>
    </source>
</evidence>
<reference evidence="1" key="1">
    <citation type="submission" date="2021-02" db="EMBL/GenBank/DDBJ databases">
        <authorList>
            <person name="Palmer J.M."/>
        </authorList>
    </citation>
    <scope>NUCLEOTIDE SEQUENCE</scope>
    <source>
        <strain evidence="1">SCRP734</strain>
    </source>
</reference>
<evidence type="ECO:0000313" key="2">
    <source>
        <dbReference type="Proteomes" id="UP000694044"/>
    </source>
</evidence>
<dbReference type="Pfam" id="PF05708">
    <property type="entry name" value="Peptidase_C92"/>
    <property type="match status" value="1"/>
</dbReference>
<organism evidence="1 2">
    <name type="scientific">Phytophthora pseudosyringae</name>
    <dbReference type="NCBI Taxonomy" id="221518"/>
    <lineage>
        <taxon>Eukaryota</taxon>
        <taxon>Sar</taxon>
        <taxon>Stramenopiles</taxon>
        <taxon>Oomycota</taxon>
        <taxon>Peronosporomycetes</taxon>
        <taxon>Peronosporales</taxon>
        <taxon>Peronosporaceae</taxon>
        <taxon>Phytophthora</taxon>
    </lineage>
</organism>
<dbReference type="PANTHER" id="PTHR47112:SF1">
    <property type="entry name" value="PX DOMAIN-CONTAINING PROTEIN"/>
    <property type="match status" value="1"/>
</dbReference>
<keyword evidence="2" id="KW-1185">Reference proteome</keyword>
<name>A0A8T1W352_9STRA</name>
<dbReference type="EMBL" id="JAGDFM010000067">
    <property type="protein sequence ID" value="KAG7388057.1"/>
    <property type="molecule type" value="Genomic_DNA"/>
</dbReference>
<dbReference type="AlphaFoldDB" id="A0A8T1W352"/>
<sequence>MGAGALAPCSWISPAGSPSLSEERTDLYPIFKIDVALPVSPSASLPSDNAAITCNVTRTDHVTLSARAAGHFGQPLHHLPLGSLKRLLLEYRQRASELALHQSLDSDVALVRRLLLENYLKGVFMIDILQDSVPLLVFLGVLSTSYVDHVALRSYRRQILHLQVLEFYTRPGDLILFNGRAKASVFQRSMTRSEWDHVALVVPAGEGGGLQLLEATGDGVTLTPLTTRLLAYSTSHVRYLALRKLRTPLLSRAVVNDLLERFTAEVEGLSYGLSIRQILHAAGPGGHTRSRSFFCSELVAEAYKALGILSRSREATDFWPGSFSPGHLIDAELSRHGASLSPEILLDCNLLEVAFSTNRTS</sequence>
<comment type="caution">
    <text evidence="1">The sequence shown here is derived from an EMBL/GenBank/DDBJ whole genome shotgun (WGS) entry which is preliminary data.</text>
</comment>
<dbReference type="OrthoDB" id="289113at2759"/>
<dbReference type="PANTHER" id="PTHR47112">
    <property type="entry name" value="PX DOMAIN-CONTAINING PROTEIN"/>
    <property type="match status" value="1"/>
</dbReference>
<dbReference type="InterPro" id="IPR024453">
    <property type="entry name" value="Peptidase_C92"/>
</dbReference>
<proteinExistence type="predicted"/>
<gene>
    <name evidence="1" type="primary">WDR19_1</name>
    <name evidence="1" type="ORF">PHYPSEUDO_013176</name>
</gene>
<protein>
    <submittedName>
        <fullName evidence="1">WD repeat-containing protein 19</fullName>
    </submittedName>
</protein>
<accession>A0A8T1W352</accession>